<keyword evidence="1" id="KW-1133">Transmembrane helix</keyword>
<dbReference type="RefSeq" id="WP_265417659.1">
    <property type="nucleotide sequence ID" value="NZ_CP093443.1"/>
</dbReference>
<name>A0ABY5SPK9_9MICO</name>
<keyword evidence="1" id="KW-0812">Transmembrane</keyword>
<accession>A0ABY5SPK9</accession>
<protein>
    <recommendedName>
        <fullName evidence="4">DUF2771 domain-containing protein</fullName>
    </recommendedName>
</protein>
<reference evidence="2" key="1">
    <citation type="submission" date="2022-03" db="EMBL/GenBank/DDBJ databases">
        <title>Brevibacterium spongiae sp. nov., isolated from marine sponge.</title>
        <authorList>
            <person name="Li Z."/>
            <person name="Zhang M."/>
        </authorList>
    </citation>
    <scope>NUCLEOTIDE SEQUENCE</scope>
    <source>
        <strain evidence="2">WHS-Z9</strain>
    </source>
</reference>
<keyword evidence="1" id="KW-0472">Membrane</keyword>
<dbReference type="Proteomes" id="UP001064879">
    <property type="component" value="Chromosome"/>
</dbReference>
<keyword evidence="3" id="KW-1185">Reference proteome</keyword>
<feature type="transmembrane region" description="Helical" evidence="1">
    <location>
        <begin position="6"/>
        <end position="32"/>
    </location>
</feature>
<gene>
    <name evidence="2" type="ORF">L1F31_12755</name>
</gene>
<evidence type="ECO:0000256" key="1">
    <source>
        <dbReference type="SAM" id="Phobius"/>
    </source>
</evidence>
<evidence type="ECO:0008006" key="4">
    <source>
        <dbReference type="Google" id="ProtNLM"/>
    </source>
</evidence>
<evidence type="ECO:0000313" key="3">
    <source>
        <dbReference type="Proteomes" id="UP001064879"/>
    </source>
</evidence>
<organism evidence="2 3">
    <name type="scientific">Brevibacterium spongiae</name>
    <dbReference type="NCBI Taxonomy" id="2909672"/>
    <lineage>
        <taxon>Bacteria</taxon>
        <taxon>Bacillati</taxon>
        <taxon>Actinomycetota</taxon>
        <taxon>Actinomycetes</taxon>
        <taxon>Micrococcales</taxon>
        <taxon>Brevibacteriaceae</taxon>
        <taxon>Brevibacterium</taxon>
    </lineage>
</organism>
<evidence type="ECO:0000313" key="2">
    <source>
        <dbReference type="EMBL" id="UVI34986.1"/>
    </source>
</evidence>
<sequence length="173" mass="18912">MTRPKLFLLIGIAFAVVVIGVIVTALVLRYALPEPVTDRLSEHALTPEETFTEVAPHRDGSVQMRQRLIFESPSDDGGPVGLWISDAALGRNVQSGNRLAMMPKISSLSAVELSTADDSTRSSPKTLGELDITVDEKKTEGFDHPAAHFMFSPKDSQDATVEWSKGRHVIELE</sequence>
<proteinExistence type="predicted"/>
<dbReference type="EMBL" id="CP093443">
    <property type="protein sequence ID" value="UVI34986.1"/>
    <property type="molecule type" value="Genomic_DNA"/>
</dbReference>